<dbReference type="Proteomes" id="UP000230423">
    <property type="component" value="Unassembled WGS sequence"/>
</dbReference>
<dbReference type="AlphaFoldDB" id="A0A2G9U500"/>
<evidence type="ECO:0000313" key="2">
    <source>
        <dbReference type="EMBL" id="PIO64772.1"/>
    </source>
</evidence>
<keyword evidence="3" id="KW-1185">Reference proteome</keyword>
<feature type="region of interest" description="Disordered" evidence="1">
    <location>
        <begin position="366"/>
        <end position="434"/>
    </location>
</feature>
<protein>
    <submittedName>
        <fullName evidence="2">Uncharacterized protein</fullName>
    </submittedName>
</protein>
<feature type="compositionally biased region" description="Low complexity" evidence="1">
    <location>
        <begin position="366"/>
        <end position="387"/>
    </location>
</feature>
<feature type="compositionally biased region" description="Low complexity" evidence="1">
    <location>
        <begin position="1"/>
        <end position="23"/>
    </location>
</feature>
<feature type="region of interest" description="Disordered" evidence="1">
    <location>
        <begin position="1"/>
        <end position="25"/>
    </location>
</feature>
<sequence>MSTQTTTSRQASASTTTQSVSNSKFNSDSFSISAPVFSTSSSIPLSEDASLTVSAIRGLRAQAPSPHFYSPIYRPLRHPLFGNVSSTLYRPSRSPTVLELVYRYSRGHFTDEEISCLEDDRTQDISVPPQDRLPLRIAQALTHASNFDTIFSIEHLANRDLFLIDAFLHHSFFSSIREQFVNEAILPSESDLDYPPVRTYSLALVVHNFKGLHHSVEKLKQFSTDLGNNPSWFQSIHILLDKHQELATLIYNVQSRRNSLADLILPHVFNPIDDNRDFVDLLAQFHITHSKVTHLLASATTSTSFAYTYLQHIVNAIKYNLNISSEKFSTDEEELPTTKQFLGLVTRDHNVDSVVKLLQETTLGSSLTSPSQVSTTSVGTSRSTSQSVDTVVTAIQPQASQPSTSAQTSSDTARQSFSSRRPSDNDACDSDDSMSSHISQYYSYTCDPIPAQHRTFPSKRNFKLGHHPALCPASVHTIHDTGHCFGVFFDAMHRIYKSFYNM</sequence>
<evidence type="ECO:0000313" key="3">
    <source>
        <dbReference type="Proteomes" id="UP000230423"/>
    </source>
</evidence>
<gene>
    <name evidence="2" type="ORF">TELCIR_13587</name>
</gene>
<feature type="compositionally biased region" description="Low complexity" evidence="1">
    <location>
        <begin position="396"/>
        <end position="416"/>
    </location>
</feature>
<accession>A0A2G9U500</accession>
<reference evidence="2 3" key="1">
    <citation type="submission" date="2015-09" db="EMBL/GenBank/DDBJ databases">
        <title>Draft genome of the parasitic nematode Teladorsagia circumcincta isolate WARC Sus (inbred).</title>
        <authorList>
            <person name="Mitreva M."/>
        </authorList>
    </citation>
    <scope>NUCLEOTIDE SEQUENCE [LARGE SCALE GENOMIC DNA]</scope>
    <source>
        <strain evidence="2 3">S</strain>
    </source>
</reference>
<organism evidence="2 3">
    <name type="scientific">Teladorsagia circumcincta</name>
    <name type="common">Brown stomach worm</name>
    <name type="synonym">Ostertagia circumcincta</name>
    <dbReference type="NCBI Taxonomy" id="45464"/>
    <lineage>
        <taxon>Eukaryota</taxon>
        <taxon>Metazoa</taxon>
        <taxon>Ecdysozoa</taxon>
        <taxon>Nematoda</taxon>
        <taxon>Chromadorea</taxon>
        <taxon>Rhabditida</taxon>
        <taxon>Rhabditina</taxon>
        <taxon>Rhabditomorpha</taxon>
        <taxon>Strongyloidea</taxon>
        <taxon>Trichostrongylidae</taxon>
        <taxon>Teladorsagia</taxon>
    </lineage>
</organism>
<name>A0A2G9U500_TELCI</name>
<proteinExistence type="predicted"/>
<dbReference type="EMBL" id="KZ349588">
    <property type="protein sequence ID" value="PIO64772.1"/>
    <property type="molecule type" value="Genomic_DNA"/>
</dbReference>
<evidence type="ECO:0000256" key="1">
    <source>
        <dbReference type="SAM" id="MobiDB-lite"/>
    </source>
</evidence>